<dbReference type="InterPro" id="IPR013078">
    <property type="entry name" value="His_Pase_superF_clade-1"/>
</dbReference>
<dbReference type="CDD" id="cd03673">
    <property type="entry name" value="NUDIX_Ap6A_hydrolase"/>
    <property type="match status" value="1"/>
</dbReference>
<dbReference type="InterPro" id="IPR015797">
    <property type="entry name" value="NUDIX_hydrolase-like_dom_sf"/>
</dbReference>
<dbReference type="GO" id="GO:0006754">
    <property type="term" value="P:ATP biosynthetic process"/>
    <property type="evidence" value="ECO:0007669"/>
    <property type="project" value="TreeGrafter"/>
</dbReference>
<dbReference type="SUPFAM" id="SSF55811">
    <property type="entry name" value="Nudix"/>
    <property type="match status" value="1"/>
</dbReference>
<dbReference type="Pfam" id="PF00300">
    <property type="entry name" value="His_Phos_1"/>
    <property type="match status" value="1"/>
</dbReference>
<proteinExistence type="predicted"/>
<protein>
    <submittedName>
        <fullName evidence="3">NUDIX hydrolase</fullName>
    </submittedName>
</protein>
<organism evidence="3 4">
    <name type="scientific">Knoellia koreensis</name>
    <dbReference type="NCBI Taxonomy" id="2730921"/>
    <lineage>
        <taxon>Bacteria</taxon>
        <taxon>Bacillati</taxon>
        <taxon>Actinomycetota</taxon>
        <taxon>Actinomycetes</taxon>
        <taxon>Micrococcales</taxon>
        <taxon>Intrasporangiaceae</taxon>
        <taxon>Knoellia</taxon>
    </lineage>
</organism>
<dbReference type="SUPFAM" id="SSF53254">
    <property type="entry name" value="Phosphoglycerate mutase-like"/>
    <property type="match status" value="1"/>
</dbReference>
<keyword evidence="1 3" id="KW-0378">Hydrolase</keyword>
<dbReference type="PANTHER" id="PTHR21340:SF0">
    <property type="entry name" value="BIS(5'-NUCLEOSYL)-TETRAPHOSPHATASE [ASYMMETRICAL]"/>
    <property type="match status" value="1"/>
</dbReference>
<dbReference type="Gene3D" id="3.40.50.1240">
    <property type="entry name" value="Phosphoglycerate mutase-like"/>
    <property type="match status" value="1"/>
</dbReference>
<evidence type="ECO:0000313" key="4">
    <source>
        <dbReference type="Proteomes" id="UP000588586"/>
    </source>
</evidence>
<accession>A0A849HAN3</accession>
<dbReference type="RefSeq" id="WP_171243967.1">
    <property type="nucleotide sequence ID" value="NZ_JABEPQ010000002.1"/>
</dbReference>
<dbReference type="Gene3D" id="3.90.79.10">
    <property type="entry name" value="Nucleoside Triphosphate Pyrophosphohydrolase"/>
    <property type="match status" value="1"/>
</dbReference>
<dbReference type="SMART" id="SM00855">
    <property type="entry name" value="PGAM"/>
    <property type="match status" value="1"/>
</dbReference>
<dbReference type="AlphaFoldDB" id="A0A849HAN3"/>
<dbReference type="PROSITE" id="PS51462">
    <property type="entry name" value="NUDIX"/>
    <property type="match status" value="1"/>
</dbReference>
<evidence type="ECO:0000313" key="3">
    <source>
        <dbReference type="EMBL" id="NNM46930.1"/>
    </source>
</evidence>
<dbReference type="PANTHER" id="PTHR21340">
    <property type="entry name" value="DIADENOSINE 5,5-P1,P4-TETRAPHOSPHATE PYROPHOSPHOHYDROLASE MUTT"/>
    <property type="match status" value="1"/>
</dbReference>
<feature type="domain" description="Nudix hydrolase" evidence="2">
    <location>
        <begin position="3"/>
        <end position="133"/>
    </location>
</feature>
<dbReference type="Proteomes" id="UP000588586">
    <property type="component" value="Unassembled WGS sequence"/>
</dbReference>
<gene>
    <name evidence="3" type="ORF">HJG52_13045</name>
</gene>
<dbReference type="GO" id="GO:0006167">
    <property type="term" value="P:AMP biosynthetic process"/>
    <property type="evidence" value="ECO:0007669"/>
    <property type="project" value="TreeGrafter"/>
</dbReference>
<reference evidence="3 4" key="1">
    <citation type="submission" date="2020-04" db="EMBL/GenBank/DDBJ databases">
        <title>Knoellia sp. isolate from air conditioner.</title>
        <authorList>
            <person name="Chea S."/>
            <person name="Kim D.-U."/>
        </authorList>
    </citation>
    <scope>NUCLEOTIDE SEQUENCE [LARGE SCALE GENOMIC DNA]</scope>
    <source>
        <strain evidence="3 4">DB2414S</strain>
    </source>
</reference>
<dbReference type="InterPro" id="IPR051325">
    <property type="entry name" value="Nudix_hydrolase_domain"/>
</dbReference>
<dbReference type="GO" id="GO:0004081">
    <property type="term" value="F:bis(5'-nucleosyl)-tetraphosphatase (asymmetrical) activity"/>
    <property type="evidence" value="ECO:0007669"/>
    <property type="project" value="TreeGrafter"/>
</dbReference>
<dbReference type="Pfam" id="PF00293">
    <property type="entry name" value="NUDIX"/>
    <property type="match status" value="1"/>
</dbReference>
<dbReference type="EMBL" id="JABEPQ010000002">
    <property type="protein sequence ID" value="NNM46930.1"/>
    <property type="molecule type" value="Genomic_DNA"/>
</dbReference>
<dbReference type="InterPro" id="IPR000086">
    <property type="entry name" value="NUDIX_hydrolase_dom"/>
</dbReference>
<evidence type="ECO:0000259" key="2">
    <source>
        <dbReference type="PROSITE" id="PS51462"/>
    </source>
</evidence>
<keyword evidence="4" id="KW-1185">Reference proteome</keyword>
<dbReference type="InterPro" id="IPR029033">
    <property type="entry name" value="His_PPase_superfam"/>
</dbReference>
<comment type="caution">
    <text evidence="3">The sequence shown here is derived from an EMBL/GenBank/DDBJ whole genome shotgun (WGS) entry which is preliminary data.</text>
</comment>
<evidence type="ECO:0000256" key="1">
    <source>
        <dbReference type="ARBA" id="ARBA00022801"/>
    </source>
</evidence>
<name>A0A849HAN3_9MICO</name>
<sequence length="316" mass="34660">MRTPIPAAGTVPWRRRRGQLEVGLVHRPKYDDWSWAKGKLDPGEEWAVAAVRETLEETALPVGLGRPLPTAEYTVLDGSGRPATKEVRYWAAEATAPAGKLTNEIDEVVWLDVVSASDRLDYARDREQLRALVRADKAGTLTTWPLVVVRHAHAVGRSAWDDDDRLRPLDQAGRERADALVPLLAAYGISRLVSSPSVRCTDTVRPYAAHRSLPVRTKDGLSEEGYAADAARAARHLERLLERGVPAVLCSHGPVLPDVLGRLRHLVDRCEPGAGVTTEQLWMAQKDKMSKGEALVAHLVGTGAQARVVAVERHHP</sequence>